<gene>
    <name evidence="1" type="ORF">EZ437_04590</name>
</gene>
<dbReference type="AlphaFoldDB" id="A0A4R0NTJ6"/>
<evidence type="ECO:0000313" key="1">
    <source>
        <dbReference type="EMBL" id="TCD03253.1"/>
    </source>
</evidence>
<keyword evidence="2" id="KW-1185">Reference proteome</keyword>
<comment type="caution">
    <text evidence="1">The sequence shown here is derived from an EMBL/GenBank/DDBJ whole genome shotgun (WGS) entry which is preliminary data.</text>
</comment>
<reference evidence="1 2" key="1">
    <citation type="submission" date="2019-02" db="EMBL/GenBank/DDBJ databases">
        <title>Pedobacter sp. RP-1-14 sp. nov., isolated from Arctic soil.</title>
        <authorList>
            <person name="Dahal R.H."/>
        </authorList>
    </citation>
    <scope>NUCLEOTIDE SEQUENCE [LARGE SCALE GENOMIC DNA]</scope>
    <source>
        <strain evidence="1 2">RP-1-14</strain>
    </source>
</reference>
<sequence length="322" mass="37296">MISTIYQPFKNFDFKYKNCFLSGDTFSTPVVETTILPEWLLKAANFSGEEQIKLLDESVRSYNSLKVPCNTEVLSHFVQPLEDKIADAFSKGYAAVSQLDQTELFRWIGKFMYGLIYIEMNAAVRQQQISEDGINMSQGLMHKFGNLHTMLQGIYLDVIFEDFVPWSILVVPLEQTDTPFSFRDEINTITFSLKLNDFGIVACLQDNGTNKRYHGELLKQIEVKPLSAQQFEELCARFYYSAYLFNRLPEYTILPVEGAIYIDAMPLRGTQQKALFDHWQHKTYAQVLQDFWKPWGHTLFEIIKDPTNPMSYFNPPAIPELH</sequence>
<protein>
    <submittedName>
        <fullName evidence="1">Uncharacterized protein</fullName>
    </submittedName>
</protein>
<dbReference type="OrthoDB" id="978976at2"/>
<dbReference type="RefSeq" id="WP_131593685.1">
    <property type="nucleotide sequence ID" value="NZ_SJSL01000001.1"/>
</dbReference>
<evidence type="ECO:0000313" key="2">
    <source>
        <dbReference type="Proteomes" id="UP000293347"/>
    </source>
</evidence>
<accession>A0A4R0NTJ6</accession>
<dbReference type="EMBL" id="SJSL01000001">
    <property type="protein sequence ID" value="TCD03253.1"/>
    <property type="molecule type" value="Genomic_DNA"/>
</dbReference>
<dbReference type="Proteomes" id="UP000293347">
    <property type="component" value="Unassembled WGS sequence"/>
</dbReference>
<organism evidence="1 2">
    <name type="scientific">Pedobacter psychroterrae</name>
    <dbReference type="NCBI Taxonomy" id="2530453"/>
    <lineage>
        <taxon>Bacteria</taxon>
        <taxon>Pseudomonadati</taxon>
        <taxon>Bacteroidota</taxon>
        <taxon>Sphingobacteriia</taxon>
        <taxon>Sphingobacteriales</taxon>
        <taxon>Sphingobacteriaceae</taxon>
        <taxon>Pedobacter</taxon>
    </lineage>
</organism>
<name>A0A4R0NTJ6_9SPHI</name>
<proteinExistence type="predicted"/>